<dbReference type="Proteomes" id="UP000612362">
    <property type="component" value="Unassembled WGS sequence"/>
</dbReference>
<dbReference type="InterPro" id="IPR011576">
    <property type="entry name" value="Pyridox_Oxase_N"/>
</dbReference>
<dbReference type="GO" id="GO:0016627">
    <property type="term" value="F:oxidoreductase activity, acting on the CH-CH group of donors"/>
    <property type="evidence" value="ECO:0007669"/>
    <property type="project" value="TreeGrafter"/>
</dbReference>
<keyword evidence="1" id="KW-0560">Oxidoreductase</keyword>
<accession>A0A8J3MUE5</accession>
<dbReference type="InterPro" id="IPR052019">
    <property type="entry name" value="F420H2_bilvrd_red/Heme_oxyg"/>
</dbReference>
<name>A0A8J3MUE5_9CHLR</name>
<dbReference type="PANTHER" id="PTHR35176:SF6">
    <property type="entry name" value="HEME OXYGENASE HI_0854-RELATED"/>
    <property type="match status" value="1"/>
</dbReference>
<protein>
    <submittedName>
        <fullName evidence="3">Putative pyridoxamine 5'-phosphate oxidase</fullName>
    </submittedName>
</protein>
<dbReference type="AlphaFoldDB" id="A0A8J3MUE5"/>
<dbReference type="GO" id="GO:0070967">
    <property type="term" value="F:coenzyme F420 binding"/>
    <property type="evidence" value="ECO:0007669"/>
    <property type="project" value="TreeGrafter"/>
</dbReference>
<dbReference type="SUPFAM" id="SSF50475">
    <property type="entry name" value="FMN-binding split barrel"/>
    <property type="match status" value="1"/>
</dbReference>
<dbReference type="PANTHER" id="PTHR35176">
    <property type="entry name" value="HEME OXYGENASE HI_0854-RELATED"/>
    <property type="match status" value="1"/>
</dbReference>
<keyword evidence="4" id="KW-1185">Reference proteome</keyword>
<dbReference type="RefSeq" id="WP_220196192.1">
    <property type="nucleotide sequence ID" value="NZ_BNJF01000002.1"/>
</dbReference>
<feature type="domain" description="Pyridoxamine 5'-phosphate oxidase N-terminal" evidence="2">
    <location>
        <begin position="7"/>
        <end position="113"/>
    </location>
</feature>
<comment type="caution">
    <text evidence="3">The sequence shown here is derived from an EMBL/GenBank/DDBJ whole genome shotgun (WGS) entry which is preliminary data.</text>
</comment>
<sequence>MADLSNPKVQKILQSKQLAYLATLGNNGEPQNSPMWFLWDGEYLKFTHTTKRQKFRNIQRDPRVAIAITDPDNLYTQAEFRGIVDHVEEDPNGEFFDTLAKHYDSTIRYPGDERVILYVKPQHIVGQGL</sequence>
<dbReference type="InterPro" id="IPR019920">
    <property type="entry name" value="F420-binding_dom_put"/>
</dbReference>
<organism evidence="3 4">
    <name type="scientific">Ktedonospora formicarum</name>
    <dbReference type="NCBI Taxonomy" id="2778364"/>
    <lineage>
        <taxon>Bacteria</taxon>
        <taxon>Bacillati</taxon>
        <taxon>Chloroflexota</taxon>
        <taxon>Ktedonobacteria</taxon>
        <taxon>Ktedonobacterales</taxon>
        <taxon>Ktedonobacteraceae</taxon>
        <taxon>Ktedonospora</taxon>
    </lineage>
</organism>
<dbReference type="EMBL" id="BNJF01000002">
    <property type="protein sequence ID" value="GHO46841.1"/>
    <property type="molecule type" value="Genomic_DNA"/>
</dbReference>
<reference evidence="3" key="1">
    <citation type="submission" date="2020-10" db="EMBL/GenBank/DDBJ databases">
        <title>Taxonomic study of unclassified bacteria belonging to the class Ktedonobacteria.</title>
        <authorList>
            <person name="Yabe S."/>
            <person name="Wang C.M."/>
            <person name="Zheng Y."/>
            <person name="Sakai Y."/>
            <person name="Cavaletti L."/>
            <person name="Monciardini P."/>
            <person name="Donadio S."/>
        </authorList>
    </citation>
    <scope>NUCLEOTIDE SEQUENCE</scope>
    <source>
        <strain evidence="3">SOSP1-1</strain>
    </source>
</reference>
<proteinExistence type="predicted"/>
<dbReference type="NCBIfam" id="TIGR03618">
    <property type="entry name" value="Rv1155_F420"/>
    <property type="match status" value="1"/>
</dbReference>
<gene>
    <name evidence="3" type="ORF">KSX_50040</name>
</gene>
<evidence type="ECO:0000313" key="4">
    <source>
        <dbReference type="Proteomes" id="UP000612362"/>
    </source>
</evidence>
<dbReference type="Gene3D" id="2.30.110.10">
    <property type="entry name" value="Electron Transport, Fmn-binding Protein, Chain A"/>
    <property type="match status" value="1"/>
</dbReference>
<evidence type="ECO:0000313" key="3">
    <source>
        <dbReference type="EMBL" id="GHO46841.1"/>
    </source>
</evidence>
<dbReference type="Pfam" id="PF01243">
    <property type="entry name" value="PNPOx_N"/>
    <property type="match status" value="1"/>
</dbReference>
<dbReference type="GO" id="GO:0005829">
    <property type="term" value="C:cytosol"/>
    <property type="evidence" value="ECO:0007669"/>
    <property type="project" value="TreeGrafter"/>
</dbReference>
<evidence type="ECO:0000259" key="2">
    <source>
        <dbReference type="Pfam" id="PF01243"/>
    </source>
</evidence>
<evidence type="ECO:0000256" key="1">
    <source>
        <dbReference type="ARBA" id="ARBA00023002"/>
    </source>
</evidence>
<dbReference type="InterPro" id="IPR012349">
    <property type="entry name" value="Split_barrel_FMN-bd"/>
</dbReference>